<name>A0A6M3LKW2_9ZZZZ</name>
<gene>
    <name evidence="1" type="ORF">MM415B05039_0002</name>
</gene>
<protein>
    <recommendedName>
        <fullName evidence="2">Tail protein</fullName>
    </recommendedName>
</protein>
<dbReference type="EMBL" id="MT143359">
    <property type="protein sequence ID" value="QJA95966.1"/>
    <property type="molecule type" value="Genomic_DNA"/>
</dbReference>
<evidence type="ECO:0000313" key="1">
    <source>
        <dbReference type="EMBL" id="QJA95966.1"/>
    </source>
</evidence>
<accession>A0A6M3LKW2</accession>
<evidence type="ECO:0008006" key="2">
    <source>
        <dbReference type="Google" id="ProtNLM"/>
    </source>
</evidence>
<dbReference type="AlphaFoldDB" id="A0A6M3LKW2"/>
<proteinExistence type="predicted"/>
<sequence length="135" mass="14638">MAAPAHTLADVELELKAVRWMIQAFGPEVKAVVMRNAIKTRDMAQARAPGSGRYAAAIKVKGFTEPDGGYTGKVFVDRIKDPKRGLLAANLPIWLEYGTRYASAKPHLIPAFAIGRASFDADMAALLRRVQSQAA</sequence>
<organism evidence="1">
    <name type="scientific">viral metagenome</name>
    <dbReference type="NCBI Taxonomy" id="1070528"/>
    <lineage>
        <taxon>unclassified sequences</taxon>
        <taxon>metagenomes</taxon>
        <taxon>organismal metagenomes</taxon>
    </lineage>
</organism>
<reference evidence="1" key="1">
    <citation type="submission" date="2020-03" db="EMBL/GenBank/DDBJ databases">
        <title>The deep terrestrial virosphere.</title>
        <authorList>
            <person name="Holmfeldt K."/>
            <person name="Nilsson E."/>
            <person name="Simone D."/>
            <person name="Lopez-Fernandez M."/>
            <person name="Wu X."/>
            <person name="de Brujin I."/>
            <person name="Lundin D."/>
            <person name="Andersson A."/>
            <person name="Bertilsson S."/>
            <person name="Dopson M."/>
        </authorList>
    </citation>
    <scope>NUCLEOTIDE SEQUENCE</scope>
    <source>
        <strain evidence="1">MM415B05039</strain>
    </source>
</reference>